<evidence type="ECO:0000313" key="2">
    <source>
        <dbReference type="Proteomes" id="UP001163603"/>
    </source>
</evidence>
<sequence>MAFNLRKLGLSSFVLVGIIFASAIISASSVDVGSIVTPEFFDGIKNQAAPDCPGKSFYTRDVFLNVLDQYPEFGQTGSDDDSKREIAAFFAHVTHETGSLCKIEEDNKEVYCNEPNYACIPGKSYYGRGPIQLTGNGNYKRAGDALQFDGLNSPEQVAQDPVLSFRTALWFWKTNVHSVVNNGFGATIKAINPTECGGGNVPEVQSRIQYYKEYCTKFGVDPGQNLSC</sequence>
<keyword evidence="2" id="KW-1185">Reference proteome</keyword>
<organism evidence="1 2">
    <name type="scientific">Pistacia integerrima</name>
    <dbReference type="NCBI Taxonomy" id="434235"/>
    <lineage>
        <taxon>Eukaryota</taxon>
        <taxon>Viridiplantae</taxon>
        <taxon>Streptophyta</taxon>
        <taxon>Embryophyta</taxon>
        <taxon>Tracheophyta</taxon>
        <taxon>Spermatophyta</taxon>
        <taxon>Magnoliopsida</taxon>
        <taxon>eudicotyledons</taxon>
        <taxon>Gunneridae</taxon>
        <taxon>Pentapetalae</taxon>
        <taxon>rosids</taxon>
        <taxon>malvids</taxon>
        <taxon>Sapindales</taxon>
        <taxon>Anacardiaceae</taxon>
        <taxon>Pistacia</taxon>
    </lineage>
</organism>
<reference evidence="2" key="1">
    <citation type="journal article" date="2023" name="G3 (Bethesda)">
        <title>Genome assembly and association tests identify interacting loci associated with vigor, precocity, and sex in interspecific pistachio rootstocks.</title>
        <authorList>
            <person name="Palmer W."/>
            <person name="Jacygrad E."/>
            <person name="Sagayaradj S."/>
            <person name="Cavanaugh K."/>
            <person name="Han R."/>
            <person name="Bertier L."/>
            <person name="Beede B."/>
            <person name="Kafkas S."/>
            <person name="Golino D."/>
            <person name="Preece J."/>
            <person name="Michelmore R."/>
        </authorList>
    </citation>
    <scope>NUCLEOTIDE SEQUENCE [LARGE SCALE GENOMIC DNA]</scope>
</reference>
<protein>
    <submittedName>
        <fullName evidence="1">Uncharacterized protein</fullName>
    </submittedName>
</protein>
<dbReference type="EMBL" id="CM047742">
    <property type="protein sequence ID" value="KAJ0033886.1"/>
    <property type="molecule type" value="Genomic_DNA"/>
</dbReference>
<dbReference type="Proteomes" id="UP001163603">
    <property type="component" value="Chromosome 7"/>
</dbReference>
<evidence type="ECO:0000313" key="1">
    <source>
        <dbReference type="EMBL" id="KAJ0033886.1"/>
    </source>
</evidence>
<comment type="caution">
    <text evidence="1">The sequence shown here is derived from an EMBL/GenBank/DDBJ whole genome shotgun (WGS) entry which is preliminary data.</text>
</comment>
<proteinExistence type="predicted"/>
<accession>A0ACC0Y9V2</accession>
<name>A0ACC0Y9V2_9ROSI</name>
<gene>
    <name evidence="1" type="ORF">Pint_26054</name>
</gene>